<accession>A0A381QET1</accession>
<dbReference type="AlphaFoldDB" id="A0A381QET1"/>
<dbReference type="EMBL" id="UINC01001283">
    <property type="protein sequence ID" value="SUZ76567.1"/>
    <property type="molecule type" value="Genomic_DNA"/>
</dbReference>
<name>A0A381QET1_9ZZZZ</name>
<dbReference type="InterPro" id="IPR036685">
    <property type="entry name" value="YehU-like_sf"/>
</dbReference>
<proteinExistence type="predicted"/>
<dbReference type="SUPFAM" id="SSF118001">
    <property type="entry name" value="YehU-like"/>
    <property type="match status" value="1"/>
</dbReference>
<dbReference type="Pfam" id="PF06794">
    <property type="entry name" value="UPF0270"/>
    <property type="match status" value="1"/>
</dbReference>
<gene>
    <name evidence="1" type="ORF">METZ01_LOCUS29421</name>
</gene>
<organism evidence="1">
    <name type="scientific">marine metagenome</name>
    <dbReference type="NCBI Taxonomy" id="408172"/>
    <lineage>
        <taxon>unclassified sequences</taxon>
        <taxon>metagenomes</taxon>
        <taxon>ecological metagenomes</taxon>
    </lineage>
</organism>
<dbReference type="InterPro" id="IPR010648">
    <property type="entry name" value="UPF0270"/>
</dbReference>
<protein>
    <recommendedName>
        <fullName evidence="2">YheU family protein</fullName>
    </recommendedName>
</protein>
<evidence type="ECO:0000313" key="1">
    <source>
        <dbReference type="EMBL" id="SUZ76567.1"/>
    </source>
</evidence>
<sequence>MLIPYTKLSEKALRAIIEEYITREGTEYGVKEYTFEQKIEQIRQQLLQGEIKINFDTETETCNLFPIK</sequence>
<reference evidence="1" key="1">
    <citation type="submission" date="2018-05" db="EMBL/GenBank/DDBJ databases">
        <authorList>
            <person name="Lanie J.A."/>
            <person name="Ng W.-L."/>
            <person name="Kazmierczak K.M."/>
            <person name="Andrzejewski T.M."/>
            <person name="Davidsen T.M."/>
            <person name="Wayne K.J."/>
            <person name="Tettelin H."/>
            <person name="Glass J.I."/>
            <person name="Rusch D."/>
            <person name="Podicherti R."/>
            <person name="Tsui H.-C.T."/>
            <person name="Winkler M.E."/>
        </authorList>
    </citation>
    <scope>NUCLEOTIDE SEQUENCE</scope>
</reference>
<dbReference type="Gene3D" id="1.10.10.610">
    <property type="entry name" value="YehU-like"/>
    <property type="match status" value="1"/>
</dbReference>
<evidence type="ECO:0008006" key="2">
    <source>
        <dbReference type="Google" id="ProtNLM"/>
    </source>
</evidence>